<dbReference type="InterPro" id="IPR029068">
    <property type="entry name" value="Glyas_Bleomycin-R_OHBP_Dase"/>
</dbReference>
<dbReference type="AlphaFoldDB" id="A0A557SSX2"/>
<dbReference type="CDD" id="cd07247">
    <property type="entry name" value="SgaA_N_like"/>
    <property type="match status" value="1"/>
</dbReference>
<sequence length="108" mass="12423">MIERVTKFYSTLFGWQIEKNTSAGFDYYLINTKNDVDGRASSYSGGMIKKRAPADHTVIYVPSVEEYAKKVDENGGKILVQKTEVKDMGYFIYCKDSEQNRFVLWEGI</sequence>
<dbReference type="Gene3D" id="3.10.180.10">
    <property type="entry name" value="2,3-Dihydroxybiphenyl 1,2-Dioxygenase, domain 1"/>
    <property type="match status" value="1"/>
</dbReference>
<keyword evidence="3" id="KW-1185">Reference proteome</keyword>
<dbReference type="InterPro" id="IPR004360">
    <property type="entry name" value="Glyas_Fos-R_dOase_dom"/>
</dbReference>
<dbReference type="EMBL" id="VOAH01000013">
    <property type="protein sequence ID" value="TVP39707.1"/>
    <property type="molecule type" value="Genomic_DNA"/>
</dbReference>
<protein>
    <submittedName>
        <fullName evidence="2">Glyoxalase/bleomycin resistance protein</fullName>
    </submittedName>
</protein>
<evidence type="ECO:0000313" key="3">
    <source>
        <dbReference type="Proteomes" id="UP000315289"/>
    </source>
</evidence>
<proteinExistence type="predicted"/>
<evidence type="ECO:0000313" key="2">
    <source>
        <dbReference type="EMBL" id="TVP39707.1"/>
    </source>
</evidence>
<dbReference type="Pfam" id="PF00903">
    <property type="entry name" value="Glyoxalase"/>
    <property type="match status" value="1"/>
</dbReference>
<dbReference type="Proteomes" id="UP000315289">
    <property type="component" value="Unassembled WGS sequence"/>
</dbReference>
<name>A0A557SSX2_9ARCH</name>
<feature type="domain" description="Glyoxalase/fosfomycin resistance/dioxygenase" evidence="1">
    <location>
        <begin position="2"/>
        <end position="103"/>
    </location>
</feature>
<comment type="caution">
    <text evidence="2">The sequence shown here is derived from an EMBL/GenBank/DDBJ whole genome shotgun (WGS) entry which is preliminary data.</text>
</comment>
<evidence type="ECO:0000259" key="1">
    <source>
        <dbReference type="Pfam" id="PF00903"/>
    </source>
</evidence>
<organism evidence="2 3">
    <name type="scientific">Candidatus Nitrosocosmicus arcticus</name>
    <dbReference type="NCBI Taxonomy" id="2035267"/>
    <lineage>
        <taxon>Archaea</taxon>
        <taxon>Nitrososphaerota</taxon>
        <taxon>Nitrososphaeria</taxon>
        <taxon>Nitrososphaerales</taxon>
        <taxon>Nitrososphaeraceae</taxon>
        <taxon>Candidatus Nitrosocosmicus</taxon>
    </lineage>
</organism>
<accession>A0A557SSX2</accession>
<dbReference type="SUPFAM" id="SSF54593">
    <property type="entry name" value="Glyoxalase/Bleomycin resistance protein/Dihydroxybiphenyl dioxygenase"/>
    <property type="match status" value="1"/>
</dbReference>
<gene>
    <name evidence="2" type="ORF">NARC_130046</name>
</gene>
<reference evidence="2 3" key="1">
    <citation type="journal article" date="2019" name="Front. Microbiol.">
        <title>Ammonia Oxidation by the Arctic Terrestrial Thaumarchaeote Candidatus Nitrosocosmicus arcticus Is Stimulated by Increasing Temperatures.</title>
        <authorList>
            <person name="Alves R.J.E."/>
            <person name="Kerou M."/>
            <person name="Zappe A."/>
            <person name="Bittner R."/>
            <person name="Abby S.S."/>
            <person name="Schmidt H.A."/>
            <person name="Pfeifer K."/>
            <person name="Schleper C."/>
        </authorList>
    </citation>
    <scope>NUCLEOTIDE SEQUENCE [LARGE SCALE GENOMIC DNA]</scope>
    <source>
        <strain evidence="2 3">Kfb</strain>
    </source>
</reference>
<dbReference type="InterPro" id="IPR052164">
    <property type="entry name" value="Anthracycline_SecMetBiosynth"/>
</dbReference>
<dbReference type="PANTHER" id="PTHR33993:SF2">
    <property type="entry name" value="VOC DOMAIN-CONTAINING PROTEIN"/>
    <property type="match status" value="1"/>
</dbReference>
<dbReference type="PANTHER" id="PTHR33993">
    <property type="entry name" value="GLYOXALASE-RELATED"/>
    <property type="match status" value="1"/>
</dbReference>